<dbReference type="EMBL" id="OZ034816">
    <property type="protein sequence ID" value="CAL1375501.1"/>
    <property type="molecule type" value="Genomic_DNA"/>
</dbReference>
<dbReference type="InterPro" id="IPR005828">
    <property type="entry name" value="MFS_sugar_transport-like"/>
</dbReference>
<sequence length="505" mass="53907">MISTSAVSECYQSLKTYCHQICGDVLTLLRPSRMTKLAIMASYPFCLYGYDIAVLRASGSIVADLGLSKNQMAVYAAGLSNGGYALGALVAGGAANWLCGRRYFLGCGGGLYVVGAVLVAFTDDWVASMCGRALSSFGVGMGLLVGPIFIAETAPSTTRGYHGAIPQVLMMAGAASAYVLESALLWAPSHIAWRVSLGITALPTALFVYYALFRLTAADDTPCWQFMFGKLASAERQMELCGATGTEPYTRREQLERVAGFPMFAIVNSSHVEAFPRRIPGCWAQLKERGRPHLRDMFATSALLVAQEATCEERRTLVHFVPTLLIRNGGLTSRLASSIAGLMLAVIKLLTTLASMEAASWSMAGRKELLLVSIGVAGCALGSLSGTTFADAHGRLDGGTTFALCCLELVVLEAGIAFGLGPIPWMYGPEVFPLAVRAPSLALCLTLKFAVAMLVDMTLPLLYPTSTEGVWVRFLVACGVTVVSFLVSCRVVRKTTCRVLMDEPE</sequence>
<name>A0AAV2DNL0_9ROSI</name>
<feature type="transmembrane region" description="Helical" evidence="6">
    <location>
        <begin position="191"/>
        <end position="212"/>
    </location>
</feature>
<evidence type="ECO:0000256" key="2">
    <source>
        <dbReference type="ARBA" id="ARBA00022448"/>
    </source>
</evidence>
<dbReference type="InterPro" id="IPR020846">
    <property type="entry name" value="MFS_dom"/>
</dbReference>
<feature type="transmembrane region" description="Helical" evidence="6">
    <location>
        <begin position="402"/>
        <end position="420"/>
    </location>
</feature>
<accession>A0AAV2DNL0</accession>
<dbReference type="Gene3D" id="1.20.1250.20">
    <property type="entry name" value="MFS general substrate transporter like domains"/>
    <property type="match status" value="1"/>
</dbReference>
<feature type="transmembrane region" description="Helical" evidence="6">
    <location>
        <begin position="37"/>
        <end position="57"/>
    </location>
</feature>
<dbReference type="Pfam" id="PF00083">
    <property type="entry name" value="Sugar_tr"/>
    <property type="match status" value="1"/>
</dbReference>
<feature type="transmembrane region" description="Helical" evidence="6">
    <location>
        <begin position="440"/>
        <end position="463"/>
    </location>
</feature>
<evidence type="ECO:0000256" key="4">
    <source>
        <dbReference type="ARBA" id="ARBA00022989"/>
    </source>
</evidence>
<evidence type="ECO:0000256" key="3">
    <source>
        <dbReference type="ARBA" id="ARBA00022692"/>
    </source>
</evidence>
<keyword evidence="9" id="KW-1185">Reference proteome</keyword>
<comment type="subcellular location">
    <subcellularLocation>
        <location evidence="1">Membrane</location>
        <topology evidence="1">Multi-pass membrane protein</topology>
    </subcellularLocation>
</comment>
<keyword evidence="4 6" id="KW-1133">Transmembrane helix</keyword>
<evidence type="ECO:0000256" key="5">
    <source>
        <dbReference type="ARBA" id="ARBA00023136"/>
    </source>
</evidence>
<gene>
    <name evidence="8" type="ORF">LTRI10_LOCUS17294</name>
</gene>
<feature type="transmembrane region" description="Helical" evidence="6">
    <location>
        <begin position="72"/>
        <end position="91"/>
    </location>
</feature>
<dbReference type="PROSITE" id="PS50850">
    <property type="entry name" value="MFS"/>
    <property type="match status" value="1"/>
</dbReference>
<dbReference type="InterPro" id="IPR003663">
    <property type="entry name" value="Sugar/inositol_transpt"/>
</dbReference>
<proteinExistence type="predicted"/>
<keyword evidence="5 6" id="KW-0472">Membrane</keyword>
<feature type="transmembrane region" description="Helical" evidence="6">
    <location>
        <begin position="133"/>
        <end position="151"/>
    </location>
</feature>
<dbReference type="InterPro" id="IPR036259">
    <property type="entry name" value="MFS_trans_sf"/>
</dbReference>
<dbReference type="PRINTS" id="PR00171">
    <property type="entry name" value="SUGRTRNSPORT"/>
</dbReference>
<dbReference type="PANTHER" id="PTHR48020:SF12">
    <property type="entry name" value="PROTON MYO-INOSITOL COTRANSPORTER"/>
    <property type="match status" value="1"/>
</dbReference>
<feature type="transmembrane region" description="Helical" evidence="6">
    <location>
        <begin position="470"/>
        <end position="488"/>
    </location>
</feature>
<evidence type="ECO:0000259" key="7">
    <source>
        <dbReference type="PROSITE" id="PS50850"/>
    </source>
</evidence>
<evidence type="ECO:0000256" key="6">
    <source>
        <dbReference type="SAM" id="Phobius"/>
    </source>
</evidence>
<evidence type="ECO:0000256" key="1">
    <source>
        <dbReference type="ARBA" id="ARBA00004141"/>
    </source>
</evidence>
<feature type="transmembrane region" description="Helical" evidence="6">
    <location>
        <begin position="163"/>
        <end position="185"/>
    </location>
</feature>
<keyword evidence="2" id="KW-0813">Transport</keyword>
<evidence type="ECO:0000313" key="8">
    <source>
        <dbReference type="EMBL" id="CAL1375501.1"/>
    </source>
</evidence>
<dbReference type="PANTHER" id="PTHR48020">
    <property type="entry name" value="PROTON MYO-INOSITOL COTRANSPORTER"/>
    <property type="match status" value="1"/>
</dbReference>
<feature type="transmembrane region" description="Helical" evidence="6">
    <location>
        <begin position="369"/>
        <end position="390"/>
    </location>
</feature>
<dbReference type="GO" id="GO:0022857">
    <property type="term" value="F:transmembrane transporter activity"/>
    <property type="evidence" value="ECO:0007669"/>
    <property type="project" value="InterPro"/>
</dbReference>
<protein>
    <recommendedName>
        <fullName evidence="7">Major facilitator superfamily (MFS) profile domain-containing protein</fullName>
    </recommendedName>
</protein>
<organism evidence="8 9">
    <name type="scientific">Linum trigynum</name>
    <dbReference type="NCBI Taxonomy" id="586398"/>
    <lineage>
        <taxon>Eukaryota</taxon>
        <taxon>Viridiplantae</taxon>
        <taxon>Streptophyta</taxon>
        <taxon>Embryophyta</taxon>
        <taxon>Tracheophyta</taxon>
        <taxon>Spermatophyta</taxon>
        <taxon>Magnoliopsida</taxon>
        <taxon>eudicotyledons</taxon>
        <taxon>Gunneridae</taxon>
        <taxon>Pentapetalae</taxon>
        <taxon>rosids</taxon>
        <taxon>fabids</taxon>
        <taxon>Malpighiales</taxon>
        <taxon>Linaceae</taxon>
        <taxon>Linum</taxon>
    </lineage>
</organism>
<keyword evidence="3 6" id="KW-0812">Transmembrane</keyword>
<feature type="domain" description="Major facilitator superfamily (MFS) profile" evidence="7">
    <location>
        <begin position="37"/>
        <end position="496"/>
    </location>
</feature>
<dbReference type="InterPro" id="IPR050814">
    <property type="entry name" value="Myo-inositol_Transporter"/>
</dbReference>
<reference evidence="8 9" key="1">
    <citation type="submission" date="2024-04" db="EMBL/GenBank/DDBJ databases">
        <authorList>
            <person name="Fracassetti M."/>
        </authorList>
    </citation>
    <scope>NUCLEOTIDE SEQUENCE [LARGE SCALE GENOMIC DNA]</scope>
</reference>
<dbReference type="SUPFAM" id="SSF103473">
    <property type="entry name" value="MFS general substrate transporter"/>
    <property type="match status" value="1"/>
</dbReference>
<evidence type="ECO:0000313" key="9">
    <source>
        <dbReference type="Proteomes" id="UP001497516"/>
    </source>
</evidence>
<dbReference type="AlphaFoldDB" id="A0AAV2DNL0"/>
<dbReference type="GO" id="GO:0016020">
    <property type="term" value="C:membrane"/>
    <property type="evidence" value="ECO:0007669"/>
    <property type="project" value="UniProtKB-SubCell"/>
</dbReference>
<dbReference type="Proteomes" id="UP001497516">
    <property type="component" value="Chromosome 3"/>
</dbReference>
<feature type="transmembrane region" description="Helical" evidence="6">
    <location>
        <begin position="103"/>
        <end position="121"/>
    </location>
</feature>